<evidence type="ECO:0000256" key="1">
    <source>
        <dbReference type="SAM" id="MobiDB-lite"/>
    </source>
</evidence>
<dbReference type="AlphaFoldDB" id="A0A8X7NBU7"/>
<proteinExistence type="predicted"/>
<protein>
    <submittedName>
        <fullName evidence="2">Uncharacterized protein</fullName>
    </submittedName>
</protein>
<reference evidence="2" key="2">
    <citation type="journal article" date="2019" name="IMA Fungus">
        <title>Genome sequencing and comparison of five Tilletia species to identify candidate genes for the detection of regulated species infecting wheat.</title>
        <authorList>
            <person name="Nguyen H.D.T."/>
            <person name="Sultana T."/>
            <person name="Kesanakurti P."/>
            <person name="Hambleton S."/>
        </authorList>
    </citation>
    <scope>NUCLEOTIDE SEQUENCE</scope>
    <source>
        <strain evidence="2">DAOMC 236422</strain>
    </source>
</reference>
<feature type="region of interest" description="Disordered" evidence="1">
    <location>
        <begin position="1"/>
        <end position="32"/>
    </location>
</feature>
<keyword evidence="3" id="KW-1185">Reference proteome</keyword>
<evidence type="ECO:0000313" key="3">
    <source>
        <dbReference type="Proteomes" id="UP000078113"/>
    </source>
</evidence>
<dbReference type="EMBL" id="LWDG02000085">
    <property type="protein sequence ID" value="KAE8269634.1"/>
    <property type="molecule type" value="Genomic_DNA"/>
</dbReference>
<organism evidence="2 3">
    <name type="scientific">Tilletia walkeri</name>
    <dbReference type="NCBI Taxonomy" id="117179"/>
    <lineage>
        <taxon>Eukaryota</taxon>
        <taxon>Fungi</taxon>
        <taxon>Dikarya</taxon>
        <taxon>Basidiomycota</taxon>
        <taxon>Ustilaginomycotina</taxon>
        <taxon>Exobasidiomycetes</taxon>
        <taxon>Tilletiales</taxon>
        <taxon>Tilletiaceae</taxon>
        <taxon>Tilletia</taxon>
    </lineage>
</organism>
<accession>A0A8X7NBU7</accession>
<feature type="region of interest" description="Disordered" evidence="1">
    <location>
        <begin position="85"/>
        <end position="121"/>
    </location>
</feature>
<comment type="caution">
    <text evidence="2">The sequence shown here is derived from an EMBL/GenBank/DDBJ whole genome shotgun (WGS) entry which is preliminary data.</text>
</comment>
<feature type="compositionally biased region" description="Basic and acidic residues" evidence="1">
    <location>
        <begin position="85"/>
        <end position="95"/>
    </location>
</feature>
<evidence type="ECO:0000313" key="2">
    <source>
        <dbReference type="EMBL" id="KAE8269634.1"/>
    </source>
</evidence>
<name>A0A8X7NBU7_9BASI</name>
<reference evidence="2" key="1">
    <citation type="submission" date="2016-04" db="EMBL/GenBank/DDBJ databases">
        <authorList>
            <person name="Nguyen H.D."/>
            <person name="Samba Siva P."/>
            <person name="Cullis J."/>
            <person name="Levesque C.A."/>
            <person name="Hambleton S."/>
        </authorList>
    </citation>
    <scope>NUCLEOTIDE SEQUENCE</scope>
    <source>
        <strain evidence="2">DAOMC 236422</strain>
    </source>
</reference>
<gene>
    <name evidence="2" type="ORF">A4X09_0g2708</name>
</gene>
<dbReference type="Proteomes" id="UP000078113">
    <property type="component" value="Unassembled WGS sequence"/>
</dbReference>
<feature type="compositionally biased region" description="Basic and acidic residues" evidence="1">
    <location>
        <begin position="111"/>
        <end position="121"/>
    </location>
</feature>
<sequence>MHAQHTPSISYNTYQEHTDNLQGHSQESTSSTVNIVETRSRHGPCLATELSAARVLSASPSSQFHSYHPSASLKKLPVLNVHEHNREETLPDKIRPSSPHAHAWTSGHTLYDQEPRCSRDS</sequence>